<protein>
    <submittedName>
        <fullName evidence="2">Uncharacterized conserved protein, Alpha-E superfamily</fullName>
    </submittedName>
</protein>
<dbReference type="AlphaFoldDB" id="A0A1N7Q3F7"/>
<dbReference type="OrthoDB" id="9803532at2"/>
<feature type="domain" description="DUF403" evidence="1">
    <location>
        <begin position="4"/>
        <end position="316"/>
    </location>
</feature>
<dbReference type="Pfam" id="PF04168">
    <property type="entry name" value="Alpha-E"/>
    <property type="match status" value="1"/>
</dbReference>
<reference evidence="2 3" key="1">
    <citation type="submission" date="2017-01" db="EMBL/GenBank/DDBJ databases">
        <authorList>
            <person name="Mah S.A."/>
            <person name="Swanson W.J."/>
            <person name="Moy G.W."/>
            <person name="Vacquier V.D."/>
        </authorList>
    </citation>
    <scope>NUCLEOTIDE SEQUENCE [LARGE SCALE GENOMIC DNA]</scope>
    <source>
        <strain evidence="2 3">DSM 11589</strain>
    </source>
</reference>
<organism evidence="2 3">
    <name type="scientific">Insolitispirillum peregrinum</name>
    <dbReference type="NCBI Taxonomy" id="80876"/>
    <lineage>
        <taxon>Bacteria</taxon>
        <taxon>Pseudomonadati</taxon>
        <taxon>Pseudomonadota</taxon>
        <taxon>Alphaproteobacteria</taxon>
        <taxon>Rhodospirillales</taxon>
        <taxon>Novispirillaceae</taxon>
        <taxon>Insolitispirillum</taxon>
    </lineage>
</organism>
<dbReference type="Proteomes" id="UP000185678">
    <property type="component" value="Unassembled WGS sequence"/>
</dbReference>
<accession>A0A1N7Q3F7</accession>
<dbReference type="RefSeq" id="WP_076401961.1">
    <property type="nucleotide sequence ID" value="NZ_FTOA01000010.1"/>
</dbReference>
<gene>
    <name evidence="2" type="ORF">SAMN05421779_1104</name>
</gene>
<evidence type="ECO:0000259" key="1">
    <source>
        <dbReference type="Pfam" id="PF04168"/>
    </source>
</evidence>
<dbReference type="PANTHER" id="PTHR34595:SF7">
    <property type="entry name" value="SLL1039 PROTEIN"/>
    <property type="match status" value="1"/>
</dbReference>
<dbReference type="PANTHER" id="PTHR34595">
    <property type="entry name" value="BLR5612 PROTEIN"/>
    <property type="match status" value="1"/>
</dbReference>
<dbReference type="STRING" id="80876.SAMN05421779_1104"/>
<sequence length="323" mass="36473">MTALLSRNADNLFWLARYVERVENMARILDVTESFSRDTHNRGRGSNWMSVVQINADEEAFTALHPVADGPRVVDFYMLDASNSTSIPASLQAARENARTLRALISVELWQQINMFNAWVGNLRHEDVALPKLSRLCQQIREACQAHTGIVEGTFFRDQAWYFYSMGRVLERADQTTRLLDIKYHTLLPRVEDVGSALDVSQWNALLRAAAGYHGFRRISAGKVTPEAVVGFLLFNDSHPRSVSLCIRQLEWYVTQVRTRYGLKGCSAALEALDELRAMFDEVTAAEVLERGLHEFVDCVQQQLVRITSELTASYMSVGQPAA</sequence>
<evidence type="ECO:0000313" key="2">
    <source>
        <dbReference type="EMBL" id="SIT17229.1"/>
    </source>
</evidence>
<evidence type="ECO:0000313" key="3">
    <source>
        <dbReference type="Proteomes" id="UP000185678"/>
    </source>
</evidence>
<keyword evidence="3" id="KW-1185">Reference proteome</keyword>
<proteinExistence type="predicted"/>
<dbReference type="EMBL" id="FTOA01000010">
    <property type="protein sequence ID" value="SIT17229.1"/>
    <property type="molecule type" value="Genomic_DNA"/>
</dbReference>
<dbReference type="InterPro" id="IPR007296">
    <property type="entry name" value="DUF403"/>
</dbReference>
<dbReference type="InterPro" id="IPR051680">
    <property type="entry name" value="ATP-dep_Glu-Cys_Ligase-2"/>
</dbReference>
<name>A0A1N7Q3F7_9PROT</name>